<dbReference type="STRING" id="10029.G3HW11"/>
<dbReference type="Proteomes" id="UP000001075">
    <property type="component" value="Unassembled WGS sequence"/>
</dbReference>
<keyword evidence="10 17" id="KW-0012">Acyltransferase</keyword>
<feature type="transmembrane region" description="Helical" evidence="20">
    <location>
        <begin position="494"/>
        <end position="513"/>
    </location>
</feature>
<evidence type="ECO:0000256" key="5">
    <source>
        <dbReference type="ARBA" id="ARBA00022692"/>
    </source>
</evidence>
<dbReference type="GO" id="GO:0005789">
    <property type="term" value="C:endoplasmic reticulum membrane"/>
    <property type="evidence" value="ECO:0007669"/>
    <property type="project" value="UniProtKB-SubCell"/>
</dbReference>
<comment type="catalytic activity">
    <reaction evidence="13">
        <text>(9Z,12Z)-octadecadienoyl-CoA + cholesterol = cholesteryl (9Z,12Z)-octadecadienoate + CoA</text>
        <dbReference type="Rhea" id="RHEA:42796"/>
        <dbReference type="ChEBI" id="CHEBI:16113"/>
        <dbReference type="ChEBI" id="CHEBI:41509"/>
        <dbReference type="ChEBI" id="CHEBI:57287"/>
        <dbReference type="ChEBI" id="CHEBI:57383"/>
    </reaction>
    <physiologicalReaction direction="left-to-right" evidence="13">
        <dbReference type="Rhea" id="RHEA:42797"/>
    </physiologicalReaction>
</comment>
<keyword evidence="9" id="KW-1015">Disulfide bond</keyword>
<dbReference type="FunCoup" id="G3HW11">
    <property type="interactions" value="952"/>
</dbReference>
<evidence type="ECO:0000256" key="16">
    <source>
        <dbReference type="ARBA" id="ARBA00048346"/>
    </source>
</evidence>
<evidence type="ECO:0000256" key="20">
    <source>
        <dbReference type="SAM" id="Phobius"/>
    </source>
</evidence>
<protein>
    <recommendedName>
        <fullName evidence="17">O-acyltransferase</fullName>
    </recommendedName>
</protein>
<keyword evidence="5 20" id="KW-0812">Transmembrane</keyword>
<evidence type="ECO:0000256" key="11">
    <source>
        <dbReference type="ARBA" id="ARBA00036161"/>
    </source>
</evidence>
<comment type="catalytic activity">
    <reaction evidence="16">
        <text>octadecanoyl-CoA + cholesterol = cholesteryl octadecanoate + CoA</text>
        <dbReference type="Rhea" id="RHEA:42812"/>
        <dbReference type="ChEBI" id="CHEBI:16113"/>
        <dbReference type="ChEBI" id="CHEBI:57287"/>
        <dbReference type="ChEBI" id="CHEBI:57394"/>
        <dbReference type="ChEBI" id="CHEBI:82750"/>
    </reaction>
    <physiologicalReaction direction="left-to-right" evidence="16">
        <dbReference type="Rhea" id="RHEA:42813"/>
    </physiologicalReaction>
</comment>
<feature type="compositionally biased region" description="Polar residues" evidence="19">
    <location>
        <begin position="27"/>
        <end position="37"/>
    </location>
</feature>
<evidence type="ECO:0000256" key="4">
    <source>
        <dbReference type="ARBA" id="ARBA00022679"/>
    </source>
</evidence>
<keyword evidence="8 17" id="KW-0472">Membrane</keyword>
<evidence type="ECO:0000256" key="18">
    <source>
        <dbReference type="PIRSR" id="PIRSR000439-1"/>
    </source>
</evidence>
<dbReference type="InterPro" id="IPR004299">
    <property type="entry name" value="MBOAT_fam"/>
</dbReference>
<evidence type="ECO:0000256" key="2">
    <source>
        <dbReference type="ARBA" id="ARBA00009010"/>
    </source>
</evidence>
<accession>G3HW11</accession>
<dbReference type="PIRSF" id="PIRSF000439">
    <property type="entry name" value="Oat_ACAT_DAG_ARE"/>
    <property type="match status" value="1"/>
</dbReference>
<comment type="catalytic activity">
    <reaction evidence="11">
        <text>cholesterol + hexadecanoyl-CoA = cholesteryl hexadecanoate + CoA</text>
        <dbReference type="Rhea" id="RHEA:42792"/>
        <dbReference type="ChEBI" id="CHEBI:3663"/>
        <dbReference type="ChEBI" id="CHEBI:16113"/>
        <dbReference type="ChEBI" id="CHEBI:57287"/>
        <dbReference type="ChEBI" id="CHEBI:57379"/>
    </reaction>
    <physiologicalReaction direction="left-to-right" evidence="11">
        <dbReference type="Rhea" id="RHEA:42793"/>
    </physiologicalReaction>
</comment>
<dbReference type="GO" id="GO:0008203">
    <property type="term" value="P:cholesterol metabolic process"/>
    <property type="evidence" value="ECO:0007669"/>
    <property type="project" value="TreeGrafter"/>
</dbReference>
<dbReference type="InterPro" id="IPR014371">
    <property type="entry name" value="Oat_ACAT_DAG_ARE"/>
</dbReference>
<dbReference type="EMBL" id="JH000812">
    <property type="protein sequence ID" value="EGV96019.1"/>
    <property type="molecule type" value="Genomic_DNA"/>
</dbReference>
<feature type="transmembrane region" description="Helical" evidence="20">
    <location>
        <begin position="471"/>
        <end position="488"/>
    </location>
</feature>
<sequence>MVGEEKMSLRNRLSKSGENPEQDEAQRSVSDTQSNGRITMKQLIAKKRQLAAEAEIVIKENVKSKQISGSEEDTSVAVYSVEDTSVAVSSDDTSVAVSSEEDMSVAVSSEEDTSVAVSSVDTSVAVSSEEDTSVAVSSEEDTELFEVDHIRTIYHMFIALLILFILSTLVVDYIDEGRLVLEFNLLAYAFGKLPTVIWTWWAMFLSTLSIPYFLFQRWAHGYSKTSHPLIYSLSHGFFFLVFQLGILGFVPTYVVLAYTLPPASRFIVILEQIRMVMKAHSFVRENVPRVLNAAKEKSSTVPVPTVNQYLYFLFAPTLIYRDSYPRTPTVRWGYVAVQFLQVFGCLFYVYYIFERLCAPLFRNIKQEPFSARVLVLCVFNSILPGVLMLFLTFFAFLHCWLNAFAEMLRFGDRMFYKGVCNFIPFLFSQDWWNSTSYSNYYRTWNVVVHDWLYYYAYKDLLWFFSKRFKSAAMLAVFALSAVVHEYALAVCLSYFYPVLFVLFMFFGMAFNFIVNDSRKRPIWNIMVWASLFLGHGVILCFYSQEWYARQHCPLKNVSGQPSLGVAPDVRGGGVTEGG</sequence>
<evidence type="ECO:0000256" key="8">
    <source>
        <dbReference type="ARBA" id="ARBA00023136"/>
    </source>
</evidence>
<evidence type="ECO:0000256" key="13">
    <source>
        <dbReference type="ARBA" id="ARBA00036867"/>
    </source>
</evidence>
<evidence type="ECO:0000256" key="17">
    <source>
        <dbReference type="PIRNR" id="PIRNR000439"/>
    </source>
</evidence>
<feature type="transmembrane region" description="Helical" evidence="20">
    <location>
        <begin position="194"/>
        <end position="215"/>
    </location>
</feature>
<evidence type="ECO:0000256" key="7">
    <source>
        <dbReference type="ARBA" id="ARBA00022989"/>
    </source>
</evidence>
<keyword evidence="4 17" id="KW-0808">Transferase</keyword>
<evidence type="ECO:0000256" key="15">
    <source>
        <dbReference type="ARBA" id="ARBA00037015"/>
    </source>
</evidence>
<proteinExistence type="inferred from homology"/>
<feature type="transmembrane region" description="Helical" evidence="20">
    <location>
        <begin position="236"/>
        <end position="260"/>
    </location>
</feature>
<feature type="transmembrane region" description="Helical" evidence="20">
    <location>
        <begin position="373"/>
        <end position="401"/>
    </location>
</feature>
<feature type="region of interest" description="Disordered" evidence="19">
    <location>
        <begin position="1"/>
        <end position="37"/>
    </location>
</feature>
<name>G3HW11_CRIGR</name>
<keyword evidence="3" id="KW-0597">Phosphoprotein</keyword>
<evidence type="ECO:0000256" key="14">
    <source>
        <dbReference type="ARBA" id="ARBA00036957"/>
    </source>
</evidence>
<dbReference type="GO" id="GO:0033344">
    <property type="term" value="P:cholesterol efflux"/>
    <property type="evidence" value="ECO:0007669"/>
    <property type="project" value="TreeGrafter"/>
</dbReference>
<dbReference type="GO" id="GO:0015485">
    <property type="term" value="F:cholesterol binding"/>
    <property type="evidence" value="ECO:0007669"/>
    <property type="project" value="TreeGrafter"/>
</dbReference>
<evidence type="ECO:0000256" key="10">
    <source>
        <dbReference type="ARBA" id="ARBA00023315"/>
    </source>
</evidence>
<dbReference type="PANTHER" id="PTHR10408:SF6">
    <property type="entry name" value="STEROL O-ACYLTRANSFERASE 1"/>
    <property type="match status" value="1"/>
</dbReference>
<keyword evidence="6 17" id="KW-0256">Endoplasmic reticulum</keyword>
<feature type="transmembrane region" description="Helical" evidence="20">
    <location>
        <begin position="525"/>
        <end position="544"/>
    </location>
</feature>
<feature type="transmembrane region" description="Helical" evidence="20">
    <location>
        <begin position="153"/>
        <end position="174"/>
    </location>
</feature>
<comment type="catalytic activity">
    <reaction evidence="15">
        <text>(9Z)-hexadecenoyl-CoA + cholesterol = cholesteryl (9Z)-hexadecenoate + CoA</text>
        <dbReference type="Rhea" id="RHEA:64320"/>
        <dbReference type="ChEBI" id="CHEBI:16113"/>
        <dbReference type="ChEBI" id="CHEBI:57287"/>
        <dbReference type="ChEBI" id="CHEBI:61540"/>
        <dbReference type="ChEBI" id="CHEBI:84323"/>
    </reaction>
    <physiologicalReaction direction="left-to-right" evidence="15">
        <dbReference type="Rhea" id="RHEA:64321"/>
    </physiologicalReaction>
</comment>
<evidence type="ECO:0000256" key="9">
    <source>
        <dbReference type="ARBA" id="ARBA00023157"/>
    </source>
</evidence>
<evidence type="ECO:0000256" key="12">
    <source>
        <dbReference type="ARBA" id="ARBA00036418"/>
    </source>
</evidence>
<keyword evidence="7 20" id="KW-1133">Transmembrane helix</keyword>
<dbReference type="GO" id="GO:0000062">
    <property type="term" value="F:fatty-acyl-CoA binding"/>
    <property type="evidence" value="ECO:0007669"/>
    <property type="project" value="TreeGrafter"/>
</dbReference>
<evidence type="ECO:0000313" key="22">
    <source>
        <dbReference type="Proteomes" id="UP000001075"/>
    </source>
</evidence>
<evidence type="ECO:0000256" key="1">
    <source>
        <dbReference type="ARBA" id="ARBA00004477"/>
    </source>
</evidence>
<comment type="catalytic activity">
    <reaction evidence="14">
        <text>(7Z)-octadecenoyl-CoA + cholesterol = cholesteryl (7Z)-octadecenoate + CoA</text>
        <dbReference type="Rhea" id="RHEA:64328"/>
        <dbReference type="ChEBI" id="CHEBI:16113"/>
        <dbReference type="ChEBI" id="CHEBI:57287"/>
        <dbReference type="ChEBI" id="CHEBI:152049"/>
        <dbReference type="ChEBI" id="CHEBI:152050"/>
    </reaction>
    <physiologicalReaction direction="left-to-right" evidence="14">
        <dbReference type="Rhea" id="RHEA:64329"/>
    </physiologicalReaction>
</comment>
<dbReference type="InParanoid" id="G3HW11"/>
<evidence type="ECO:0000256" key="19">
    <source>
        <dbReference type="SAM" id="MobiDB-lite"/>
    </source>
</evidence>
<reference evidence="22" key="1">
    <citation type="journal article" date="2011" name="Nat. Biotechnol.">
        <title>The genomic sequence of the Chinese hamster ovary (CHO)-K1 cell line.</title>
        <authorList>
            <person name="Xu X."/>
            <person name="Nagarajan H."/>
            <person name="Lewis N.E."/>
            <person name="Pan S."/>
            <person name="Cai Z."/>
            <person name="Liu X."/>
            <person name="Chen W."/>
            <person name="Xie M."/>
            <person name="Wang W."/>
            <person name="Hammond S."/>
            <person name="Andersen M.R."/>
            <person name="Neff N."/>
            <person name="Passarelli B."/>
            <person name="Koh W."/>
            <person name="Fan H.C."/>
            <person name="Wang J."/>
            <person name="Gui Y."/>
            <person name="Lee K.H."/>
            <person name="Betenbaugh M.J."/>
            <person name="Quake S.R."/>
            <person name="Famili I."/>
            <person name="Palsson B.O."/>
            <person name="Wang J."/>
        </authorList>
    </citation>
    <scope>NUCLEOTIDE SEQUENCE [LARGE SCALE GENOMIC DNA]</scope>
    <source>
        <strain evidence="22">CHO K1 cell line</strain>
    </source>
</reference>
<comment type="subcellular location">
    <subcellularLocation>
        <location evidence="1 17">Endoplasmic reticulum membrane</location>
        <topology evidence="1 17">Multi-pass membrane protein</topology>
    </subcellularLocation>
</comment>
<dbReference type="AlphaFoldDB" id="G3HW11"/>
<dbReference type="PANTHER" id="PTHR10408">
    <property type="entry name" value="STEROL O-ACYLTRANSFERASE"/>
    <property type="match status" value="1"/>
</dbReference>
<gene>
    <name evidence="21" type="ORF">I79_015159</name>
</gene>
<organism evidence="21 22">
    <name type="scientific">Cricetulus griseus</name>
    <name type="common">Chinese hamster</name>
    <name type="synonym">Cricetulus barabensis griseus</name>
    <dbReference type="NCBI Taxonomy" id="10029"/>
    <lineage>
        <taxon>Eukaryota</taxon>
        <taxon>Metazoa</taxon>
        <taxon>Chordata</taxon>
        <taxon>Craniata</taxon>
        <taxon>Vertebrata</taxon>
        <taxon>Euteleostomi</taxon>
        <taxon>Mammalia</taxon>
        <taxon>Eutheria</taxon>
        <taxon>Euarchontoglires</taxon>
        <taxon>Glires</taxon>
        <taxon>Rodentia</taxon>
        <taxon>Myomorpha</taxon>
        <taxon>Muroidea</taxon>
        <taxon>Cricetidae</taxon>
        <taxon>Cricetinae</taxon>
        <taxon>Cricetulus</taxon>
    </lineage>
</organism>
<comment type="similarity">
    <text evidence="2 17">Belongs to the membrane-bound acyltransferase family. Sterol o-acyltransferase subfamily.</text>
</comment>
<comment type="catalytic activity">
    <reaction evidence="12">
        <text>(11Z)-octadecenoyl-CoA + cholesterol = cholesteryl (11Z)-octadecenoate + CoA</text>
        <dbReference type="Rhea" id="RHEA:64324"/>
        <dbReference type="ChEBI" id="CHEBI:16113"/>
        <dbReference type="ChEBI" id="CHEBI:57287"/>
        <dbReference type="ChEBI" id="CHEBI:75121"/>
        <dbReference type="ChEBI" id="CHEBI:88768"/>
    </reaction>
    <physiologicalReaction direction="left-to-right" evidence="12">
        <dbReference type="Rhea" id="RHEA:64325"/>
    </physiologicalReaction>
</comment>
<dbReference type="Pfam" id="PF03062">
    <property type="entry name" value="MBOAT"/>
    <property type="match status" value="1"/>
</dbReference>
<dbReference type="GO" id="GO:0034736">
    <property type="term" value="F:cholesterol O-acyltransferase activity"/>
    <property type="evidence" value="ECO:0007669"/>
    <property type="project" value="TreeGrafter"/>
</dbReference>
<evidence type="ECO:0000313" key="21">
    <source>
        <dbReference type="EMBL" id="EGV96019.1"/>
    </source>
</evidence>
<evidence type="ECO:0000256" key="3">
    <source>
        <dbReference type="ARBA" id="ARBA00022553"/>
    </source>
</evidence>
<evidence type="ECO:0000256" key="6">
    <source>
        <dbReference type="ARBA" id="ARBA00022824"/>
    </source>
</evidence>
<feature type="transmembrane region" description="Helical" evidence="20">
    <location>
        <begin position="332"/>
        <end position="353"/>
    </location>
</feature>
<feature type="active site" evidence="18">
    <location>
        <position position="484"/>
    </location>
</feature>